<dbReference type="Proteomes" id="UP001606134">
    <property type="component" value="Unassembled WGS sequence"/>
</dbReference>
<evidence type="ECO:0000313" key="1">
    <source>
        <dbReference type="EMBL" id="MFG6488260.1"/>
    </source>
</evidence>
<dbReference type="EMBL" id="JBIGIC010000008">
    <property type="protein sequence ID" value="MFG6488260.1"/>
    <property type="molecule type" value="Genomic_DNA"/>
</dbReference>
<organism evidence="1 2">
    <name type="scientific">Pelomonas candidula</name>
    <dbReference type="NCBI Taxonomy" id="3299025"/>
    <lineage>
        <taxon>Bacteria</taxon>
        <taxon>Pseudomonadati</taxon>
        <taxon>Pseudomonadota</taxon>
        <taxon>Betaproteobacteria</taxon>
        <taxon>Burkholderiales</taxon>
        <taxon>Sphaerotilaceae</taxon>
        <taxon>Roseateles</taxon>
    </lineage>
</organism>
<reference evidence="1 2" key="1">
    <citation type="submission" date="2024-08" db="EMBL/GenBank/DDBJ databases">
        <authorList>
            <person name="Lu H."/>
        </authorList>
    </citation>
    <scope>NUCLEOTIDE SEQUENCE [LARGE SCALE GENOMIC DNA]</scope>
    <source>
        <strain evidence="1 2">BYS78W</strain>
    </source>
</reference>
<name>A0ABW7HEL1_9BURK</name>
<proteinExistence type="predicted"/>
<accession>A0ABW7HEL1</accession>
<gene>
    <name evidence="1" type="ORF">ACG04R_16355</name>
</gene>
<comment type="caution">
    <text evidence="1">The sequence shown here is derived from an EMBL/GenBank/DDBJ whole genome shotgun (WGS) entry which is preliminary data.</text>
</comment>
<keyword evidence="2" id="KW-1185">Reference proteome</keyword>
<dbReference type="RefSeq" id="WP_394412800.1">
    <property type="nucleotide sequence ID" value="NZ_JBIGIC010000008.1"/>
</dbReference>
<sequence length="145" mass="16356">MTDETEVPVLERKRPALDQALVASFRAEMEARKLKRALMKAQASEDDIVDGDVVVEEPVELKPIEAQNVEAPVGTGYDFDEPKVEAGGFIPTKEESYAYQKVLAIRLRVMGIPTIEPTDYTLEEFDRIEKYNLELVERKAGQAQK</sequence>
<evidence type="ECO:0000313" key="2">
    <source>
        <dbReference type="Proteomes" id="UP001606134"/>
    </source>
</evidence>
<protein>
    <submittedName>
        <fullName evidence="1">Uncharacterized protein</fullName>
    </submittedName>
</protein>